<organism evidence="8 9">
    <name type="scientific">Marinobacterium iners DSM 11526</name>
    <dbReference type="NCBI Taxonomy" id="1122198"/>
    <lineage>
        <taxon>Bacteria</taxon>
        <taxon>Pseudomonadati</taxon>
        <taxon>Pseudomonadota</taxon>
        <taxon>Gammaproteobacteria</taxon>
        <taxon>Oceanospirillales</taxon>
        <taxon>Oceanospirillaceae</taxon>
        <taxon>Marinobacterium</taxon>
    </lineage>
</organism>
<evidence type="ECO:0000313" key="9">
    <source>
        <dbReference type="Proteomes" id="UP000242469"/>
    </source>
</evidence>
<comment type="similarity">
    <text evidence="1">Belongs to the ParB family.</text>
</comment>
<keyword evidence="3" id="KW-0159">Chromosome partition</keyword>
<dbReference type="SMART" id="SM00470">
    <property type="entry name" value="ParB"/>
    <property type="match status" value="1"/>
</dbReference>
<dbReference type="Gene3D" id="1.10.10.2830">
    <property type="match status" value="1"/>
</dbReference>
<sequence length="298" mass="33104">MMVAKKRGLGRGLDALLSDVAAEDSPYAEQTEARQAADKQGDLRQMPLDEIQRGRYQPRRDLEPQALEELANSIRAQGVMQPIVVRPVAEGRYEIIAGERRWRAAQMAGLSTIPVIIRDVPDEAAIAMALIENIQRENLNPIEEAIALHRLQTEFELTQQQVADAVGKSRSTITNLLRLMNLTDEVKKMLEYGDIEMGHARALLALEGLVQIKAADEVVTRGLSVRETELLVKRFQQPADAEEKPSKQPDEQLQQLAGELSQRFSVPVKINATASGKGKISINFKSRDELDAILQLIG</sequence>
<gene>
    <name evidence="8" type="ORF">SAMN02745729_12137</name>
</gene>
<evidence type="ECO:0000313" key="8">
    <source>
        <dbReference type="EMBL" id="SEB13787.1"/>
    </source>
</evidence>
<evidence type="ECO:0000256" key="2">
    <source>
        <dbReference type="ARBA" id="ARBA00022372"/>
    </source>
</evidence>
<comment type="function">
    <text evidence="5">Involved in chromosome partition. Localize to both poles of the predivisional cell following completion of DNA replication. Binds to the DNA origin of replication.</text>
</comment>
<evidence type="ECO:0000256" key="5">
    <source>
        <dbReference type="ARBA" id="ARBA00025472"/>
    </source>
</evidence>
<dbReference type="PANTHER" id="PTHR33375:SF1">
    <property type="entry name" value="CHROMOSOME-PARTITIONING PROTEIN PARB-RELATED"/>
    <property type="match status" value="1"/>
</dbReference>
<accession>A0A1H4GW49</accession>
<dbReference type="InterPro" id="IPR041468">
    <property type="entry name" value="HTH_ParB/Spo0J"/>
</dbReference>
<dbReference type="InterPro" id="IPR003115">
    <property type="entry name" value="ParB_N"/>
</dbReference>
<dbReference type="EMBL" id="FNRJ01000021">
    <property type="protein sequence ID" value="SEB13787.1"/>
    <property type="molecule type" value="Genomic_DNA"/>
</dbReference>
<dbReference type="Gene3D" id="3.90.1530.30">
    <property type="match status" value="1"/>
</dbReference>
<dbReference type="Pfam" id="PF17762">
    <property type="entry name" value="HTH_ParB"/>
    <property type="match status" value="1"/>
</dbReference>
<dbReference type="InterPro" id="IPR057240">
    <property type="entry name" value="ParB_dimer_C"/>
</dbReference>
<keyword evidence="4 8" id="KW-0238">DNA-binding</keyword>
<feature type="domain" description="ParB-like N-terminal" evidence="7">
    <location>
        <begin position="44"/>
        <end position="134"/>
    </location>
</feature>
<dbReference type="CDD" id="cd16393">
    <property type="entry name" value="SPO0J_N"/>
    <property type="match status" value="1"/>
</dbReference>
<dbReference type="GO" id="GO:0003677">
    <property type="term" value="F:DNA binding"/>
    <property type="evidence" value="ECO:0007669"/>
    <property type="project" value="UniProtKB-KW"/>
</dbReference>
<protein>
    <recommendedName>
        <fullName evidence="2">Probable chromosome-partitioning protein ParB</fullName>
    </recommendedName>
</protein>
<reference evidence="9" key="1">
    <citation type="submission" date="2016-10" db="EMBL/GenBank/DDBJ databases">
        <authorList>
            <person name="Varghese N."/>
            <person name="Submissions S."/>
        </authorList>
    </citation>
    <scope>NUCLEOTIDE SEQUENCE [LARGE SCALE GENOMIC DNA]</scope>
    <source>
        <strain evidence="9">DSM 11526</strain>
    </source>
</reference>
<evidence type="ECO:0000256" key="4">
    <source>
        <dbReference type="ARBA" id="ARBA00023125"/>
    </source>
</evidence>
<dbReference type="GO" id="GO:0005694">
    <property type="term" value="C:chromosome"/>
    <property type="evidence" value="ECO:0007669"/>
    <property type="project" value="TreeGrafter"/>
</dbReference>
<dbReference type="PANTHER" id="PTHR33375">
    <property type="entry name" value="CHROMOSOME-PARTITIONING PROTEIN PARB-RELATED"/>
    <property type="match status" value="1"/>
</dbReference>
<dbReference type="FunFam" id="1.10.10.2830:FF:000001">
    <property type="entry name" value="Chromosome partitioning protein ParB"/>
    <property type="match status" value="1"/>
</dbReference>
<dbReference type="InterPro" id="IPR036086">
    <property type="entry name" value="ParB/Sulfiredoxin_sf"/>
</dbReference>
<evidence type="ECO:0000256" key="3">
    <source>
        <dbReference type="ARBA" id="ARBA00022829"/>
    </source>
</evidence>
<evidence type="ECO:0000256" key="1">
    <source>
        <dbReference type="ARBA" id="ARBA00006295"/>
    </source>
</evidence>
<dbReference type="STRING" id="1122198.SAMN02745729_12137"/>
<dbReference type="FunFam" id="3.90.1530.30:FF:000001">
    <property type="entry name" value="Chromosome partitioning protein ParB"/>
    <property type="match status" value="1"/>
</dbReference>
<dbReference type="Pfam" id="PF02195">
    <property type="entry name" value="ParB_N"/>
    <property type="match status" value="1"/>
</dbReference>
<dbReference type="InterPro" id="IPR050336">
    <property type="entry name" value="Chromosome_partition/occlusion"/>
</dbReference>
<evidence type="ECO:0000256" key="6">
    <source>
        <dbReference type="SAM" id="MobiDB-lite"/>
    </source>
</evidence>
<dbReference type="SUPFAM" id="SSF110849">
    <property type="entry name" value="ParB/Sulfiredoxin"/>
    <property type="match status" value="1"/>
</dbReference>
<keyword evidence="9" id="KW-1185">Reference proteome</keyword>
<dbReference type="AlphaFoldDB" id="A0A1H4GW49"/>
<feature type="region of interest" description="Disordered" evidence="6">
    <location>
        <begin position="24"/>
        <end position="45"/>
    </location>
</feature>
<dbReference type="InterPro" id="IPR004437">
    <property type="entry name" value="ParB/RepB/Spo0J"/>
</dbReference>
<feature type="compositionally biased region" description="Basic and acidic residues" evidence="6">
    <location>
        <begin position="31"/>
        <end position="42"/>
    </location>
</feature>
<name>A0A1H4GW49_9GAMM</name>
<dbReference type="Proteomes" id="UP000242469">
    <property type="component" value="Unassembled WGS sequence"/>
</dbReference>
<dbReference type="NCBIfam" id="TIGR00180">
    <property type="entry name" value="parB_part"/>
    <property type="match status" value="1"/>
</dbReference>
<proteinExistence type="inferred from homology"/>
<evidence type="ECO:0000259" key="7">
    <source>
        <dbReference type="SMART" id="SM00470"/>
    </source>
</evidence>
<dbReference type="Pfam" id="PF23552">
    <property type="entry name" value="ParB_C"/>
    <property type="match status" value="1"/>
</dbReference>
<dbReference type="GO" id="GO:0045881">
    <property type="term" value="P:positive regulation of sporulation resulting in formation of a cellular spore"/>
    <property type="evidence" value="ECO:0007669"/>
    <property type="project" value="TreeGrafter"/>
</dbReference>
<dbReference type="GO" id="GO:0007059">
    <property type="term" value="P:chromosome segregation"/>
    <property type="evidence" value="ECO:0007669"/>
    <property type="project" value="UniProtKB-KW"/>
</dbReference>